<dbReference type="Gene3D" id="1.25.40.20">
    <property type="entry name" value="Ankyrin repeat-containing domain"/>
    <property type="match status" value="1"/>
</dbReference>
<protein>
    <submittedName>
        <fullName evidence="1">Uncharacterized protein</fullName>
    </submittedName>
</protein>
<reference evidence="1" key="1">
    <citation type="submission" date="2021-02" db="EMBL/GenBank/DDBJ databases">
        <authorList>
            <person name="Nowell W R."/>
        </authorList>
    </citation>
    <scope>NUCLEOTIDE SEQUENCE</scope>
</reference>
<feature type="non-terminal residue" evidence="1">
    <location>
        <position position="1"/>
    </location>
</feature>
<dbReference type="Proteomes" id="UP000676336">
    <property type="component" value="Unassembled WGS sequence"/>
</dbReference>
<dbReference type="InterPro" id="IPR002110">
    <property type="entry name" value="Ankyrin_rpt"/>
</dbReference>
<dbReference type="Pfam" id="PF13637">
    <property type="entry name" value="Ank_4"/>
    <property type="match status" value="1"/>
</dbReference>
<dbReference type="InterPro" id="IPR036770">
    <property type="entry name" value="Ankyrin_rpt-contain_sf"/>
</dbReference>
<feature type="non-terminal residue" evidence="1">
    <location>
        <position position="41"/>
    </location>
</feature>
<gene>
    <name evidence="1" type="ORF">SMN809_LOCUS24898</name>
</gene>
<organism evidence="1 2">
    <name type="scientific">Rotaria magnacalcarata</name>
    <dbReference type="NCBI Taxonomy" id="392030"/>
    <lineage>
        <taxon>Eukaryota</taxon>
        <taxon>Metazoa</taxon>
        <taxon>Spiralia</taxon>
        <taxon>Gnathifera</taxon>
        <taxon>Rotifera</taxon>
        <taxon>Eurotatoria</taxon>
        <taxon>Bdelloidea</taxon>
        <taxon>Philodinida</taxon>
        <taxon>Philodinidae</taxon>
        <taxon>Rotaria</taxon>
    </lineage>
</organism>
<evidence type="ECO:0000313" key="2">
    <source>
        <dbReference type="Proteomes" id="UP000676336"/>
    </source>
</evidence>
<comment type="caution">
    <text evidence="1">The sequence shown here is derived from an EMBL/GenBank/DDBJ whole genome shotgun (WGS) entry which is preliminary data.</text>
</comment>
<dbReference type="SUPFAM" id="SSF48403">
    <property type="entry name" value="Ankyrin repeat"/>
    <property type="match status" value="1"/>
</dbReference>
<evidence type="ECO:0000313" key="1">
    <source>
        <dbReference type="EMBL" id="CAF4272611.1"/>
    </source>
</evidence>
<dbReference type="AlphaFoldDB" id="A0A8S2T7Z7"/>
<sequence length="41" mass="4364">ASAMGNIPLMELLLANNANINIQGGQEQMTVLHEAVSNENL</sequence>
<dbReference type="EMBL" id="CAJOBI010031002">
    <property type="protein sequence ID" value="CAF4272611.1"/>
    <property type="molecule type" value="Genomic_DNA"/>
</dbReference>
<accession>A0A8S2T7Z7</accession>
<name>A0A8S2T7Z7_9BILA</name>
<proteinExistence type="predicted"/>